<dbReference type="InterPro" id="IPR027417">
    <property type="entry name" value="P-loop_NTPase"/>
</dbReference>
<organism evidence="2 3">
    <name type="scientific">Helicobacter saguini</name>
    <dbReference type="NCBI Taxonomy" id="1548018"/>
    <lineage>
        <taxon>Bacteria</taxon>
        <taxon>Pseudomonadati</taxon>
        <taxon>Campylobacterota</taxon>
        <taxon>Epsilonproteobacteria</taxon>
        <taxon>Campylobacterales</taxon>
        <taxon>Helicobacteraceae</taxon>
        <taxon>Helicobacter</taxon>
    </lineage>
</organism>
<sequence>MLDSNFTDNYQKSHIIITNDFNGELNLLQNTKDINTLRIFGVDFNKNEFTNELKINDAHDIINEAYITTSTKKIIAIFAYSYNIISQNALLKVLEEPPKNVSFILYINGRNKLIPTIFSRLAHFDRRNLESIEAFPLDITKLSIPVVYNYIRDIEVQNLNSENGHKILTSLLHAIASKNINLNRRDLERFDKAIKSLKAKQSVHLVLLPILLSLIRQ</sequence>
<accession>A0A347VGT9</accession>
<dbReference type="RefSeq" id="WP_052062659.1">
    <property type="nucleotide sequence ID" value="NZ_JRMP02000002.1"/>
</dbReference>
<dbReference type="SUPFAM" id="SSF52540">
    <property type="entry name" value="P-loop containing nucleoside triphosphate hydrolases"/>
    <property type="match status" value="1"/>
</dbReference>
<dbReference type="OrthoDB" id="9811073at2"/>
<dbReference type="NCBIfam" id="NF006296">
    <property type="entry name" value="PRK08485.1"/>
    <property type="match status" value="1"/>
</dbReference>
<gene>
    <name evidence="1" type="ORF">DCO61_06460</name>
    <name evidence="2" type="ORF">LS64_001155</name>
</gene>
<keyword evidence="3" id="KW-1185">Reference proteome</keyword>
<dbReference type="EMBL" id="JRMP02000002">
    <property type="protein sequence ID" value="TLD95506.1"/>
    <property type="molecule type" value="Genomic_DNA"/>
</dbReference>
<dbReference type="Proteomes" id="UP000029714">
    <property type="component" value="Unassembled WGS sequence"/>
</dbReference>
<dbReference type="Pfam" id="PF13177">
    <property type="entry name" value="DNA_pol3_delta2"/>
    <property type="match status" value="1"/>
</dbReference>
<dbReference type="Proteomes" id="UP000477070">
    <property type="component" value="Unassembled WGS sequence"/>
</dbReference>
<dbReference type="Gene3D" id="3.40.50.300">
    <property type="entry name" value="P-loop containing nucleotide triphosphate hydrolases"/>
    <property type="match status" value="1"/>
</dbReference>
<evidence type="ECO:0000313" key="4">
    <source>
        <dbReference type="Proteomes" id="UP000477070"/>
    </source>
</evidence>
<dbReference type="AlphaFoldDB" id="A0A347VGT9"/>
<evidence type="ECO:0000313" key="3">
    <source>
        <dbReference type="Proteomes" id="UP000029714"/>
    </source>
</evidence>
<comment type="caution">
    <text evidence="2">The sequence shown here is derived from an EMBL/GenBank/DDBJ whole genome shotgun (WGS) entry which is preliminary data.</text>
</comment>
<reference evidence="2" key="3">
    <citation type="submission" date="2018-04" db="EMBL/GenBank/DDBJ databases">
        <authorList>
            <person name="Sheh A."/>
            <person name="Shen Z."/>
            <person name="Mannion A.J."/>
            <person name="Fox J.G."/>
        </authorList>
    </citation>
    <scope>NUCLEOTIDE SEQUENCE</scope>
    <source>
        <strain evidence="2">MIT 97-6194</strain>
    </source>
</reference>
<protein>
    <submittedName>
        <fullName evidence="2">DNA polymerase III subunit delta</fullName>
    </submittedName>
</protein>
<dbReference type="EMBL" id="QBIU01000001">
    <property type="protein sequence ID" value="MWV69652.1"/>
    <property type="molecule type" value="Genomic_DNA"/>
</dbReference>
<evidence type="ECO:0000313" key="1">
    <source>
        <dbReference type="EMBL" id="MWV69652.1"/>
    </source>
</evidence>
<reference evidence="2 3" key="2">
    <citation type="journal article" date="2016" name="Infect. Immun.">
        <title>Helicobacter saguini, a Novel Helicobacter Isolated from Cotton-Top Tamarins with Ulcerative Colitis, Has Proinflammatory Properties and Induces Typhlocolitis and Dysplasia in Gnotobiotic IL-10-/- Mice.</title>
        <authorList>
            <person name="Shen Z."/>
            <person name="Mannion A."/>
            <person name="Whary M.T."/>
            <person name="Muthupalani S."/>
            <person name="Sheh A."/>
            <person name="Feng Y."/>
            <person name="Gong G."/>
            <person name="Vandamme P."/>
            <person name="Holcombe H.R."/>
            <person name="Paster B.J."/>
            <person name="Fox J.G."/>
        </authorList>
    </citation>
    <scope>NUCLEOTIDE SEQUENCE [LARGE SCALE GENOMIC DNA]</scope>
    <source>
        <strain evidence="2 3">MIT 97-6194</strain>
    </source>
</reference>
<name>A0A347VGT9_9HELI</name>
<proteinExistence type="predicted"/>
<reference evidence="1 4" key="4">
    <citation type="submission" date="2019-12" db="EMBL/GenBank/DDBJ databases">
        <title>Multi-Generational Helicobacter saguini Isolates.</title>
        <authorList>
            <person name="Mannion A."/>
            <person name="Shen Z."/>
            <person name="Fox J.G."/>
        </authorList>
    </citation>
    <scope>NUCLEOTIDE SEQUENCE [LARGE SCALE GENOMIC DNA]</scope>
    <source>
        <strain evidence="1">16-048</strain>
        <strain evidence="4">16-048 (F4)</strain>
    </source>
</reference>
<reference evidence="2 3" key="1">
    <citation type="journal article" date="2014" name="Genome Announc.">
        <title>Draft genome sequences of eight enterohepatic helicobacter species isolated from both laboratory and wild rodents.</title>
        <authorList>
            <person name="Sheh A."/>
            <person name="Shen Z."/>
            <person name="Fox J.G."/>
        </authorList>
    </citation>
    <scope>NUCLEOTIDE SEQUENCE [LARGE SCALE GENOMIC DNA]</scope>
    <source>
        <strain evidence="2 3">MIT 97-6194</strain>
    </source>
</reference>
<evidence type="ECO:0000313" key="2">
    <source>
        <dbReference type="EMBL" id="TLD95506.1"/>
    </source>
</evidence>